<dbReference type="HAMAP" id="MF_02078">
    <property type="entry name" value="MurJ_MviN"/>
    <property type="match status" value="1"/>
</dbReference>
<dbReference type="PANTHER" id="PTHR47019:SF1">
    <property type="entry name" value="LIPID II FLIPPASE MURJ"/>
    <property type="match status" value="1"/>
</dbReference>
<keyword evidence="7 10" id="KW-0472">Membrane</keyword>
<dbReference type="InterPro" id="IPR004268">
    <property type="entry name" value="MurJ"/>
</dbReference>
<name>A0ABU1NG92_9BURK</name>
<evidence type="ECO:0000256" key="5">
    <source>
        <dbReference type="ARBA" id="ARBA00022984"/>
    </source>
</evidence>
<dbReference type="RefSeq" id="WP_309903428.1">
    <property type="nucleotide sequence ID" value="NZ_JAVDRF010000006.1"/>
</dbReference>
<keyword evidence="6 10" id="KW-1133">Transmembrane helix</keyword>
<dbReference type="CDD" id="cd13123">
    <property type="entry name" value="MATE_MurJ_like"/>
    <property type="match status" value="1"/>
</dbReference>
<feature type="transmembrane region" description="Helical" evidence="10">
    <location>
        <begin position="190"/>
        <end position="212"/>
    </location>
</feature>
<feature type="transmembrane region" description="Helical" evidence="10">
    <location>
        <begin position="492"/>
        <end position="513"/>
    </location>
</feature>
<dbReference type="InterPro" id="IPR051050">
    <property type="entry name" value="Lipid_II_flippase_MurJ/MviN"/>
</dbReference>
<protein>
    <recommendedName>
        <fullName evidence="10">Probable lipid II flippase MurJ</fullName>
    </recommendedName>
</protein>
<reference evidence="12 13" key="1">
    <citation type="submission" date="2023-07" db="EMBL/GenBank/DDBJ databases">
        <title>Sorghum-associated microbial communities from plants grown in Nebraska, USA.</title>
        <authorList>
            <person name="Schachtman D."/>
        </authorList>
    </citation>
    <scope>NUCLEOTIDE SEQUENCE [LARGE SCALE GENOMIC DNA]</scope>
    <source>
        <strain evidence="12 13">DS1781</strain>
    </source>
</reference>
<feature type="transmembrane region" description="Helical" evidence="10">
    <location>
        <begin position="90"/>
        <end position="114"/>
    </location>
</feature>
<feature type="transmembrane region" description="Helical" evidence="10">
    <location>
        <begin position="134"/>
        <end position="151"/>
    </location>
</feature>
<keyword evidence="3 10" id="KW-0812">Transmembrane</keyword>
<feature type="transmembrane region" description="Helical" evidence="10">
    <location>
        <begin position="452"/>
        <end position="472"/>
    </location>
</feature>
<comment type="caution">
    <text evidence="12">The sequence shown here is derived from an EMBL/GenBank/DDBJ whole genome shotgun (WGS) entry which is preliminary data.</text>
</comment>
<keyword evidence="13" id="KW-1185">Reference proteome</keyword>
<proteinExistence type="inferred from homology"/>
<comment type="function">
    <text evidence="8 10 11">Involved in peptidoglycan biosynthesis. Transports lipid-linked peptidoglycan precursors from the inner to the outer leaflet of the cytoplasmic membrane.</text>
</comment>
<evidence type="ECO:0000256" key="10">
    <source>
        <dbReference type="HAMAP-Rule" id="MF_02078"/>
    </source>
</evidence>
<feature type="transmembrane region" description="Helical" evidence="10">
    <location>
        <begin position="419"/>
        <end position="440"/>
    </location>
</feature>
<keyword evidence="4 10" id="KW-0133">Cell shape</keyword>
<comment type="similarity">
    <text evidence="9 10 11">Belongs to the MurJ/MviN family.</text>
</comment>
<evidence type="ECO:0000256" key="11">
    <source>
        <dbReference type="PIRNR" id="PIRNR002869"/>
    </source>
</evidence>
<keyword evidence="5 10" id="KW-0573">Peptidoglycan synthesis</keyword>
<evidence type="ECO:0000256" key="1">
    <source>
        <dbReference type="ARBA" id="ARBA00004651"/>
    </source>
</evidence>
<keyword evidence="10" id="KW-0997">Cell inner membrane</keyword>
<evidence type="ECO:0000313" key="12">
    <source>
        <dbReference type="EMBL" id="MDR6537479.1"/>
    </source>
</evidence>
<evidence type="ECO:0000256" key="8">
    <source>
        <dbReference type="ARBA" id="ARBA00060041"/>
    </source>
</evidence>
<dbReference type="PANTHER" id="PTHR47019">
    <property type="entry name" value="LIPID II FLIPPASE MURJ"/>
    <property type="match status" value="1"/>
</dbReference>
<dbReference type="PIRSF" id="PIRSF002869">
    <property type="entry name" value="MviN"/>
    <property type="match status" value="1"/>
</dbReference>
<feature type="transmembrane region" description="Helical" evidence="10">
    <location>
        <begin position="363"/>
        <end position="382"/>
    </location>
</feature>
<feature type="transmembrane region" description="Helical" evidence="10">
    <location>
        <begin position="394"/>
        <end position="413"/>
    </location>
</feature>
<feature type="transmembrane region" description="Helical" evidence="10">
    <location>
        <begin position="26"/>
        <end position="45"/>
    </location>
</feature>
<evidence type="ECO:0000313" key="13">
    <source>
        <dbReference type="Proteomes" id="UP001184230"/>
    </source>
</evidence>
<accession>A0ABU1NG92</accession>
<keyword evidence="10 11" id="KW-0813">Transport</keyword>
<dbReference type="NCBIfam" id="TIGR01695">
    <property type="entry name" value="murJ_mviN"/>
    <property type="match status" value="1"/>
</dbReference>
<keyword evidence="10 11" id="KW-0961">Cell wall biogenesis/degradation</keyword>
<dbReference type="Proteomes" id="UP001184230">
    <property type="component" value="Unassembled WGS sequence"/>
</dbReference>
<dbReference type="Pfam" id="PF03023">
    <property type="entry name" value="MurJ"/>
    <property type="match status" value="1"/>
</dbReference>
<comment type="pathway">
    <text evidence="10">Cell wall biogenesis; peptidoglycan biosynthesis.</text>
</comment>
<evidence type="ECO:0000256" key="3">
    <source>
        <dbReference type="ARBA" id="ARBA00022692"/>
    </source>
</evidence>
<feature type="transmembrane region" description="Helical" evidence="10">
    <location>
        <begin position="285"/>
        <end position="308"/>
    </location>
</feature>
<evidence type="ECO:0000256" key="7">
    <source>
        <dbReference type="ARBA" id="ARBA00023136"/>
    </source>
</evidence>
<feature type="transmembrane region" description="Helical" evidence="10">
    <location>
        <begin position="320"/>
        <end position="343"/>
    </location>
</feature>
<evidence type="ECO:0000256" key="9">
    <source>
        <dbReference type="ARBA" id="ARBA00061532"/>
    </source>
</evidence>
<dbReference type="PRINTS" id="PR01806">
    <property type="entry name" value="VIRFACTRMVIN"/>
</dbReference>
<evidence type="ECO:0000256" key="4">
    <source>
        <dbReference type="ARBA" id="ARBA00022960"/>
    </source>
</evidence>
<dbReference type="EMBL" id="JAVDRF010000006">
    <property type="protein sequence ID" value="MDR6537479.1"/>
    <property type="molecule type" value="Genomic_DNA"/>
</dbReference>
<sequence>MSLFKSASTVSLLTLASRITGLIRDVLMTSVFGVSAMTDAFYVAFRIPNLFRRVFGEGAFSQAFVPVLAACKTQGGDTGAKALVDHVGTLLTWTLVLLCAAGVIGAPLMVWAMASGLQKNPQSFDAAVVMTRWMFPYIGFMSLVALAGGILNTWRRFAVPAAAPVLLNVALILSIVAGAPWFRRLGIEPIYAQCVGVMVGGLLQLALQIPALRGLGMMPRIGLGFGAIRTAWADPGTRRVARLMLPALIGVSVAQISLLINTQIASHLATGSVSWITNADRLMEFPTALLGVALGVVLMPQLAAARAAQDDARYSAMLDWGLRLVVLLSVPCALALLVFSRPLVAVLFHNGAFSEYHVQRTSLALMGYGVGLVGLVAVKVLAPGYYAKHDTRTPMLIAVAVLVLTQLLNVALVPLLQHAALTLTIAIGAMINALWLLVGLLRRGSYRPEPGWGRFLLQVLAGTTALTVLLVWGSRHFDWIALQAQRLHRIGLLAALVMGGALLYFAVLALAGVKLRSLVRR</sequence>
<evidence type="ECO:0000256" key="6">
    <source>
        <dbReference type="ARBA" id="ARBA00022989"/>
    </source>
</evidence>
<comment type="subcellular location">
    <subcellularLocation>
        <location evidence="10">Cell inner membrane</location>
        <topology evidence="10">Multi-pass membrane protein</topology>
    </subcellularLocation>
    <subcellularLocation>
        <location evidence="1">Cell membrane</location>
        <topology evidence="1">Multi-pass membrane protein</topology>
    </subcellularLocation>
</comment>
<feature type="transmembrane region" description="Helical" evidence="10">
    <location>
        <begin position="158"/>
        <end position="178"/>
    </location>
</feature>
<feature type="transmembrane region" description="Helical" evidence="10">
    <location>
        <begin position="243"/>
        <end position="265"/>
    </location>
</feature>
<organism evidence="12 13">
    <name type="scientific">Variovorax soli</name>
    <dbReference type="NCBI Taxonomy" id="376815"/>
    <lineage>
        <taxon>Bacteria</taxon>
        <taxon>Pseudomonadati</taxon>
        <taxon>Pseudomonadota</taxon>
        <taxon>Betaproteobacteria</taxon>
        <taxon>Burkholderiales</taxon>
        <taxon>Comamonadaceae</taxon>
        <taxon>Variovorax</taxon>
    </lineage>
</organism>
<gene>
    <name evidence="10" type="primary">murJ</name>
    <name evidence="12" type="ORF">J2739_003256</name>
</gene>
<evidence type="ECO:0000256" key="2">
    <source>
        <dbReference type="ARBA" id="ARBA00022475"/>
    </source>
</evidence>
<keyword evidence="2 10" id="KW-1003">Cell membrane</keyword>